<dbReference type="RefSeq" id="WP_183345595.1">
    <property type="nucleotide sequence ID" value="NZ_JACHNU010000010.1"/>
</dbReference>
<dbReference type="PANTHER" id="PTHR42940">
    <property type="entry name" value="ALCOHOL DEHYDROGENASE 1-RELATED"/>
    <property type="match status" value="1"/>
</dbReference>
<dbReference type="InterPro" id="IPR002328">
    <property type="entry name" value="ADH_Zn_CS"/>
</dbReference>
<evidence type="ECO:0000256" key="1">
    <source>
        <dbReference type="ARBA" id="ARBA00001947"/>
    </source>
</evidence>
<dbReference type="GO" id="GO:0004022">
    <property type="term" value="F:alcohol dehydrogenase (NAD+) activity"/>
    <property type="evidence" value="ECO:0007669"/>
    <property type="project" value="UniProtKB-EC"/>
</dbReference>
<sequence>MRALRLTGWGTPPELTEVPTPEPGPGQVLVRIAGAGACHSDIHLMDWTAEEAPPAIAPPFTLGHENTGTIAALGAGVSGWSEGDPVAVYGPWGCGRCRPCRLSAENLCERTGELGGLGGGLGFDGGMADYELVPDQRLLVPLGDLDPVAAAPLTDAGLTPYHAIKAALPLLVPGSTAVAIGVGGLGHMAVQILRELSPARIVAVDTTEEKLTHAKQLGADAAVLSNDEAAPAIRELTRGVGAELVVDLVGAQPTVELAGAVVRSGGHIAVVGIGGGAVPVGFGLLPYDATIAGPYWGSAVELREVLALAAAGRLRADVERFALDDVMTAYEKMRAGRLVGRAVITP</sequence>
<organism evidence="12 13">
    <name type="scientific">Conexibacter arvalis</name>
    <dbReference type="NCBI Taxonomy" id="912552"/>
    <lineage>
        <taxon>Bacteria</taxon>
        <taxon>Bacillati</taxon>
        <taxon>Actinomycetota</taxon>
        <taxon>Thermoleophilia</taxon>
        <taxon>Solirubrobacterales</taxon>
        <taxon>Conexibacteraceae</taxon>
        <taxon>Conexibacter</taxon>
    </lineage>
</organism>
<evidence type="ECO:0000256" key="9">
    <source>
        <dbReference type="RuleBase" id="RU361277"/>
    </source>
</evidence>
<dbReference type="SUPFAM" id="SSF50129">
    <property type="entry name" value="GroES-like"/>
    <property type="match status" value="1"/>
</dbReference>
<feature type="domain" description="Enoyl reductase (ER)" evidence="11">
    <location>
        <begin position="10"/>
        <end position="344"/>
    </location>
</feature>
<protein>
    <recommendedName>
        <fullName evidence="3">alcohol dehydrogenase</fullName>
        <ecNumber evidence="3">1.1.1.1</ecNumber>
    </recommendedName>
</protein>
<dbReference type="Pfam" id="PF08240">
    <property type="entry name" value="ADH_N"/>
    <property type="match status" value="1"/>
</dbReference>
<evidence type="ECO:0000256" key="8">
    <source>
        <dbReference type="ARBA" id="ARBA00049243"/>
    </source>
</evidence>
<dbReference type="GO" id="GO:0008270">
    <property type="term" value="F:zinc ion binding"/>
    <property type="evidence" value="ECO:0007669"/>
    <property type="project" value="InterPro"/>
</dbReference>
<dbReference type="PROSITE" id="PS00059">
    <property type="entry name" value="ADH_ZINC"/>
    <property type="match status" value="1"/>
</dbReference>
<dbReference type="SUPFAM" id="SSF51735">
    <property type="entry name" value="NAD(P)-binding Rossmann-fold domains"/>
    <property type="match status" value="1"/>
</dbReference>
<comment type="similarity">
    <text evidence="2 9">Belongs to the zinc-containing alcohol dehydrogenase family.</text>
</comment>
<evidence type="ECO:0000313" key="12">
    <source>
        <dbReference type="EMBL" id="MBB4665030.1"/>
    </source>
</evidence>
<dbReference type="AlphaFoldDB" id="A0A840IME5"/>
<evidence type="ECO:0000256" key="5">
    <source>
        <dbReference type="ARBA" id="ARBA00022833"/>
    </source>
</evidence>
<keyword evidence="6 12" id="KW-0560">Oxidoreductase</keyword>
<dbReference type="CDD" id="cd05284">
    <property type="entry name" value="arabinose_DH_like"/>
    <property type="match status" value="1"/>
</dbReference>
<dbReference type="SMART" id="SM00829">
    <property type="entry name" value="PKS_ER"/>
    <property type="match status" value="1"/>
</dbReference>
<feature type="compositionally biased region" description="Low complexity" evidence="10">
    <location>
        <begin position="10"/>
        <end position="19"/>
    </location>
</feature>
<dbReference type="Pfam" id="PF00107">
    <property type="entry name" value="ADH_zinc_N"/>
    <property type="match status" value="1"/>
</dbReference>
<feature type="region of interest" description="Disordered" evidence="10">
    <location>
        <begin position="1"/>
        <end position="24"/>
    </location>
</feature>
<evidence type="ECO:0000259" key="11">
    <source>
        <dbReference type="SMART" id="SM00829"/>
    </source>
</evidence>
<dbReference type="EMBL" id="JACHNU010000010">
    <property type="protein sequence ID" value="MBB4665030.1"/>
    <property type="molecule type" value="Genomic_DNA"/>
</dbReference>
<dbReference type="Gene3D" id="3.40.50.720">
    <property type="entry name" value="NAD(P)-binding Rossmann-like Domain"/>
    <property type="match status" value="1"/>
</dbReference>
<name>A0A840IME5_9ACTN</name>
<evidence type="ECO:0000256" key="3">
    <source>
        <dbReference type="ARBA" id="ARBA00013190"/>
    </source>
</evidence>
<keyword evidence="4 9" id="KW-0479">Metal-binding</keyword>
<reference evidence="12 13" key="1">
    <citation type="submission" date="2020-08" db="EMBL/GenBank/DDBJ databases">
        <title>Genomic Encyclopedia of Archaeal and Bacterial Type Strains, Phase II (KMG-II): from individual species to whole genera.</title>
        <authorList>
            <person name="Goeker M."/>
        </authorList>
    </citation>
    <scope>NUCLEOTIDE SEQUENCE [LARGE SCALE GENOMIC DNA]</scope>
    <source>
        <strain evidence="12 13">DSM 23288</strain>
    </source>
</reference>
<dbReference type="InterPro" id="IPR011032">
    <property type="entry name" value="GroES-like_sf"/>
</dbReference>
<dbReference type="InterPro" id="IPR013149">
    <property type="entry name" value="ADH-like_C"/>
</dbReference>
<evidence type="ECO:0000256" key="7">
    <source>
        <dbReference type="ARBA" id="ARBA00049164"/>
    </source>
</evidence>
<dbReference type="PANTHER" id="PTHR42940:SF8">
    <property type="entry name" value="VACUOLAR PROTEIN SORTING-ASSOCIATED PROTEIN 11"/>
    <property type="match status" value="1"/>
</dbReference>
<keyword evidence="13" id="KW-1185">Reference proteome</keyword>
<accession>A0A840IME5</accession>
<gene>
    <name evidence="12" type="ORF">BDZ31_004649</name>
</gene>
<evidence type="ECO:0000256" key="6">
    <source>
        <dbReference type="ARBA" id="ARBA00023002"/>
    </source>
</evidence>
<comment type="catalytic activity">
    <reaction evidence="7">
        <text>a secondary alcohol + NAD(+) = a ketone + NADH + H(+)</text>
        <dbReference type="Rhea" id="RHEA:10740"/>
        <dbReference type="ChEBI" id="CHEBI:15378"/>
        <dbReference type="ChEBI" id="CHEBI:17087"/>
        <dbReference type="ChEBI" id="CHEBI:35681"/>
        <dbReference type="ChEBI" id="CHEBI:57540"/>
        <dbReference type="ChEBI" id="CHEBI:57945"/>
        <dbReference type="EC" id="1.1.1.1"/>
    </reaction>
</comment>
<dbReference type="EC" id="1.1.1.1" evidence="3"/>
<dbReference type="InterPro" id="IPR036291">
    <property type="entry name" value="NAD(P)-bd_dom_sf"/>
</dbReference>
<dbReference type="InterPro" id="IPR013154">
    <property type="entry name" value="ADH-like_N"/>
</dbReference>
<evidence type="ECO:0000313" key="13">
    <source>
        <dbReference type="Proteomes" id="UP000585272"/>
    </source>
</evidence>
<comment type="cofactor">
    <cofactor evidence="1 9">
        <name>Zn(2+)</name>
        <dbReference type="ChEBI" id="CHEBI:29105"/>
    </cofactor>
</comment>
<evidence type="ECO:0000256" key="4">
    <source>
        <dbReference type="ARBA" id="ARBA00022723"/>
    </source>
</evidence>
<dbReference type="Proteomes" id="UP000585272">
    <property type="component" value="Unassembled WGS sequence"/>
</dbReference>
<dbReference type="InterPro" id="IPR020843">
    <property type="entry name" value="ER"/>
</dbReference>
<keyword evidence="5 9" id="KW-0862">Zinc</keyword>
<evidence type="ECO:0000256" key="10">
    <source>
        <dbReference type="SAM" id="MobiDB-lite"/>
    </source>
</evidence>
<evidence type="ECO:0000256" key="2">
    <source>
        <dbReference type="ARBA" id="ARBA00008072"/>
    </source>
</evidence>
<comment type="catalytic activity">
    <reaction evidence="8">
        <text>a primary alcohol + NAD(+) = an aldehyde + NADH + H(+)</text>
        <dbReference type="Rhea" id="RHEA:10736"/>
        <dbReference type="ChEBI" id="CHEBI:15378"/>
        <dbReference type="ChEBI" id="CHEBI:15734"/>
        <dbReference type="ChEBI" id="CHEBI:17478"/>
        <dbReference type="ChEBI" id="CHEBI:57540"/>
        <dbReference type="ChEBI" id="CHEBI:57945"/>
        <dbReference type="EC" id="1.1.1.1"/>
    </reaction>
</comment>
<comment type="caution">
    <text evidence="12">The sequence shown here is derived from an EMBL/GenBank/DDBJ whole genome shotgun (WGS) entry which is preliminary data.</text>
</comment>
<dbReference type="Gene3D" id="3.90.180.10">
    <property type="entry name" value="Medium-chain alcohol dehydrogenases, catalytic domain"/>
    <property type="match status" value="1"/>
</dbReference>
<proteinExistence type="inferred from homology"/>